<proteinExistence type="predicted"/>
<evidence type="ECO:0000313" key="2">
    <source>
        <dbReference type="Proteomes" id="UP000805193"/>
    </source>
</evidence>
<gene>
    <name evidence="1" type="ORF">HPB47_015980</name>
</gene>
<reference evidence="1 2" key="1">
    <citation type="journal article" date="2020" name="Cell">
        <title>Large-Scale Comparative Analyses of Tick Genomes Elucidate Their Genetic Diversity and Vector Capacities.</title>
        <authorList>
            <consortium name="Tick Genome and Microbiome Consortium (TIGMIC)"/>
            <person name="Jia N."/>
            <person name="Wang J."/>
            <person name="Shi W."/>
            <person name="Du L."/>
            <person name="Sun Y."/>
            <person name="Zhan W."/>
            <person name="Jiang J.F."/>
            <person name="Wang Q."/>
            <person name="Zhang B."/>
            <person name="Ji P."/>
            <person name="Bell-Sakyi L."/>
            <person name="Cui X.M."/>
            <person name="Yuan T.T."/>
            <person name="Jiang B.G."/>
            <person name="Yang W.F."/>
            <person name="Lam T.T."/>
            <person name="Chang Q.C."/>
            <person name="Ding S.J."/>
            <person name="Wang X.J."/>
            <person name="Zhu J.G."/>
            <person name="Ruan X.D."/>
            <person name="Zhao L."/>
            <person name="Wei J.T."/>
            <person name="Ye R.Z."/>
            <person name="Que T.C."/>
            <person name="Du C.H."/>
            <person name="Zhou Y.H."/>
            <person name="Cheng J.X."/>
            <person name="Dai P.F."/>
            <person name="Guo W.B."/>
            <person name="Han X.H."/>
            <person name="Huang E.J."/>
            <person name="Li L.F."/>
            <person name="Wei W."/>
            <person name="Gao Y.C."/>
            <person name="Liu J.Z."/>
            <person name="Shao H.Z."/>
            <person name="Wang X."/>
            <person name="Wang C.C."/>
            <person name="Yang T.C."/>
            <person name="Huo Q.B."/>
            <person name="Li W."/>
            <person name="Chen H.Y."/>
            <person name="Chen S.E."/>
            <person name="Zhou L.G."/>
            <person name="Ni X.B."/>
            <person name="Tian J.H."/>
            <person name="Sheng Y."/>
            <person name="Liu T."/>
            <person name="Pan Y.S."/>
            <person name="Xia L.Y."/>
            <person name="Li J."/>
            <person name="Zhao F."/>
            <person name="Cao W.C."/>
        </authorList>
    </citation>
    <scope>NUCLEOTIDE SEQUENCE [LARGE SCALE GENOMIC DNA]</scope>
    <source>
        <strain evidence="1">Iper-2018</strain>
    </source>
</reference>
<comment type="caution">
    <text evidence="1">The sequence shown here is derived from an EMBL/GenBank/DDBJ whole genome shotgun (WGS) entry which is preliminary data.</text>
</comment>
<evidence type="ECO:0000313" key="1">
    <source>
        <dbReference type="EMBL" id="KAG0441360.1"/>
    </source>
</evidence>
<sequence>MTDRRLPAYKKHPVTGWVAARDGDWSDFEAACRYQPGSEDIILMTYPKSGTTWVQHMLHLMVHDMTLVPEGRRLDSFSPFLERGGIKLLPGLDRTPRPMKTHLSFAVMPWSAVPRYVCVLRNPKDVCVSLFHHVRGFPDYHFEDGIFADFFELFVDGEANCGDYFDHLLSLWNRRLERNVLLLTYEDLMADPLAGARRLVDHVRCSFPADWREPDLRELVAASSFEAMKAQSPDKWCGTRPEGAPAFIRKGQVGDWRNYLTPQQNERLERKFHRRLAGTGAEHLWPTEIGLPAGLESS</sequence>
<name>A0AC60QS28_IXOPE</name>
<keyword evidence="2" id="KW-1185">Reference proteome</keyword>
<protein>
    <submittedName>
        <fullName evidence="1">Uncharacterized protein</fullName>
    </submittedName>
</protein>
<accession>A0AC60QS28</accession>
<dbReference type="EMBL" id="JABSTQ010004686">
    <property type="protein sequence ID" value="KAG0441360.1"/>
    <property type="molecule type" value="Genomic_DNA"/>
</dbReference>
<organism evidence="1 2">
    <name type="scientific">Ixodes persulcatus</name>
    <name type="common">Taiga tick</name>
    <dbReference type="NCBI Taxonomy" id="34615"/>
    <lineage>
        <taxon>Eukaryota</taxon>
        <taxon>Metazoa</taxon>
        <taxon>Ecdysozoa</taxon>
        <taxon>Arthropoda</taxon>
        <taxon>Chelicerata</taxon>
        <taxon>Arachnida</taxon>
        <taxon>Acari</taxon>
        <taxon>Parasitiformes</taxon>
        <taxon>Ixodida</taxon>
        <taxon>Ixodoidea</taxon>
        <taxon>Ixodidae</taxon>
        <taxon>Ixodinae</taxon>
        <taxon>Ixodes</taxon>
    </lineage>
</organism>
<dbReference type="Proteomes" id="UP000805193">
    <property type="component" value="Unassembled WGS sequence"/>
</dbReference>